<proteinExistence type="predicted"/>
<keyword evidence="2" id="KW-1185">Reference proteome</keyword>
<evidence type="ECO:0000313" key="2">
    <source>
        <dbReference type="Proteomes" id="UP000277580"/>
    </source>
</evidence>
<gene>
    <name evidence="1" type="ORF">P167DRAFT_47164</name>
</gene>
<protein>
    <submittedName>
        <fullName evidence="1">Uncharacterized protein</fullName>
    </submittedName>
</protein>
<accession>A0A3N4KWC1</accession>
<dbReference type="AlphaFoldDB" id="A0A3N4KWC1"/>
<name>A0A3N4KWC1_9PEZI</name>
<dbReference type="EMBL" id="ML119116">
    <property type="protein sequence ID" value="RPB14856.1"/>
    <property type="molecule type" value="Genomic_DNA"/>
</dbReference>
<organism evidence="1 2">
    <name type="scientific">Morchella conica CCBAS932</name>
    <dbReference type="NCBI Taxonomy" id="1392247"/>
    <lineage>
        <taxon>Eukaryota</taxon>
        <taxon>Fungi</taxon>
        <taxon>Dikarya</taxon>
        <taxon>Ascomycota</taxon>
        <taxon>Pezizomycotina</taxon>
        <taxon>Pezizomycetes</taxon>
        <taxon>Pezizales</taxon>
        <taxon>Morchellaceae</taxon>
        <taxon>Morchella</taxon>
    </lineage>
</organism>
<evidence type="ECO:0000313" key="1">
    <source>
        <dbReference type="EMBL" id="RPB14856.1"/>
    </source>
</evidence>
<reference evidence="1 2" key="1">
    <citation type="journal article" date="2018" name="Nat. Ecol. Evol.">
        <title>Pezizomycetes genomes reveal the molecular basis of ectomycorrhizal truffle lifestyle.</title>
        <authorList>
            <person name="Murat C."/>
            <person name="Payen T."/>
            <person name="Noel B."/>
            <person name="Kuo A."/>
            <person name="Morin E."/>
            <person name="Chen J."/>
            <person name="Kohler A."/>
            <person name="Krizsan K."/>
            <person name="Balestrini R."/>
            <person name="Da Silva C."/>
            <person name="Montanini B."/>
            <person name="Hainaut M."/>
            <person name="Levati E."/>
            <person name="Barry K.W."/>
            <person name="Belfiori B."/>
            <person name="Cichocki N."/>
            <person name="Clum A."/>
            <person name="Dockter R.B."/>
            <person name="Fauchery L."/>
            <person name="Guy J."/>
            <person name="Iotti M."/>
            <person name="Le Tacon F."/>
            <person name="Lindquist E.A."/>
            <person name="Lipzen A."/>
            <person name="Malagnac F."/>
            <person name="Mello A."/>
            <person name="Molinier V."/>
            <person name="Miyauchi S."/>
            <person name="Poulain J."/>
            <person name="Riccioni C."/>
            <person name="Rubini A."/>
            <person name="Sitrit Y."/>
            <person name="Splivallo R."/>
            <person name="Traeger S."/>
            <person name="Wang M."/>
            <person name="Zifcakova L."/>
            <person name="Wipf D."/>
            <person name="Zambonelli A."/>
            <person name="Paolocci F."/>
            <person name="Nowrousian M."/>
            <person name="Ottonello S."/>
            <person name="Baldrian P."/>
            <person name="Spatafora J.W."/>
            <person name="Henrissat B."/>
            <person name="Nagy L.G."/>
            <person name="Aury J.M."/>
            <person name="Wincker P."/>
            <person name="Grigoriev I.V."/>
            <person name="Bonfante P."/>
            <person name="Martin F.M."/>
        </authorList>
    </citation>
    <scope>NUCLEOTIDE SEQUENCE [LARGE SCALE GENOMIC DNA]</scope>
    <source>
        <strain evidence="1 2">CCBAS932</strain>
    </source>
</reference>
<sequence>MIAVLFFFFPHRRPLASSRVPEVPKNACPSSVDLCQWWSKIVQPDPTFTFSSQVVLRETTSQVSTFNPLIQIITPLSLLNTCISWCDINSTVPRILGYVRSACAH</sequence>
<dbReference type="Proteomes" id="UP000277580">
    <property type="component" value="Unassembled WGS sequence"/>
</dbReference>
<dbReference type="InParanoid" id="A0A3N4KWC1"/>